<keyword evidence="2 11" id="KW-0808">Transferase</keyword>
<feature type="transmembrane region" description="Helical" evidence="11">
    <location>
        <begin position="222"/>
        <end position="245"/>
    </location>
</feature>
<evidence type="ECO:0000259" key="13">
    <source>
        <dbReference type="Pfam" id="PF01529"/>
    </source>
</evidence>
<dbReference type="OrthoDB" id="331948at2759"/>
<reference evidence="15" key="1">
    <citation type="journal article" date="2011" name="Nat. Commun.">
        <title>Effector diversification within compartments of the Leptosphaeria maculans genome affected by Repeat-Induced Point mutations.</title>
        <authorList>
            <person name="Rouxel T."/>
            <person name="Grandaubert J."/>
            <person name="Hane J.K."/>
            <person name="Hoede C."/>
            <person name="van de Wouw A.P."/>
            <person name="Couloux A."/>
            <person name="Dominguez V."/>
            <person name="Anthouard V."/>
            <person name="Bally P."/>
            <person name="Bourras S."/>
            <person name="Cozijnsen A.J."/>
            <person name="Ciuffetti L.M."/>
            <person name="Degrave A."/>
            <person name="Dilmaghani A."/>
            <person name="Duret L."/>
            <person name="Fudal I."/>
            <person name="Goodwin S.B."/>
            <person name="Gout L."/>
            <person name="Glaser N."/>
            <person name="Linglin J."/>
            <person name="Kema G.H.J."/>
            <person name="Lapalu N."/>
            <person name="Lawrence C.B."/>
            <person name="May K."/>
            <person name="Meyer M."/>
            <person name="Ollivier B."/>
            <person name="Poulain J."/>
            <person name="Schoch C.L."/>
            <person name="Simon A."/>
            <person name="Spatafora J.W."/>
            <person name="Stachowiak A."/>
            <person name="Turgeon B.G."/>
            <person name="Tyler B.M."/>
            <person name="Vincent D."/>
            <person name="Weissenbach J."/>
            <person name="Amselem J."/>
            <person name="Quesneville H."/>
            <person name="Oliver R.P."/>
            <person name="Wincker P."/>
            <person name="Balesdent M.-H."/>
            <person name="Howlett B.J."/>
        </authorList>
    </citation>
    <scope>NUCLEOTIDE SEQUENCE [LARGE SCALE GENOMIC DNA]</scope>
    <source>
        <strain evidence="15">JN3 / isolate v23.1.3 / race Av1-4-5-6-7-8</strain>
    </source>
</reference>
<dbReference type="InterPro" id="IPR039859">
    <property type="entry name" value="PFA4/ZDH16/20/ERF2-like"/>
</dbReference>
<keyword evidence="5 11" id="KW-0472">Membrane</keyword>
<dbReference type="OMA" id="PGTWIFV"/>
<keyword evidence="4 11" id="KW-1133">Transmembrane helix</keyword>
<feature type="transmembrane region" description="Helical" evidence="11">
    <location>
        <begin position="190"/>
        <end position="210"/>
    </location>
</feature>
<sequence length="390" mass="43702">MAPPAAPPGSQTPRAANPKLEQSIGQATSVIMPLLELGAVGYVTWVLVYQISIQYLTSPSLDIQISFEVEPRPATGIALIVVYAIVMLVMLVAWMRLLMAIWTKPDLVPLGDGKTEKGAASTKTLGFDGYDAFVCDYFGDPLWCDKCSNWKPDRTHHCKELGRCVRRMDHYCPWAGGIIGESTHKWFLQFVGYGALYTLYVWIVVAVFLAERSSKARTWIGTLVTAVLFFVFAFTMSCMTGWNLMINFTSVEAAQRGGVHNIAFLISHQPQGSSPTSRPSTPPSPSVKPPTPESAEEWTVLRTVQRNTGRTYVVMQTKPLEHPWYTSLRQGWEDTMGTKVLDWFLPLKQSPCTQRSRKGEFAWGELIYDMAQQYEKHNPGIKLAILEGRR</sequence>
<feature type="compositionally biased region" description="Pro residues" evidence="12">
    <location>
        <begin position="280"/>
        <end position="292"/>
    </location>
</feature>
<dbReference type="GO" id="GO:0016020">
    <property type="term" value="C:membrane"/>
    <property type="evidence" value="ECO:0007669"/>
    <property type="project" value="UniProtKB-SubCell"/>
</dbReference>
<dbReference type="eggNOG" id="KOG1311">
    <property type="taxonomic scope" value="Eukaryota"/>
</dbReference>
<evidence type="ECO:0000256" key="4">
    <source>
        <dbReference type="ARBA" id="ARBA00022989"/>
    </source>
</evidence>
<dbReference type="Pfam" id="PF01529">
    <property type="entry name" value="DHHC"/>
    <property type="match status" value="1"/>
</dbReference>
<evidence type="ECO:0000256" key="5">
    <source>
        <dbReference type="ARBA" id="ARBA00023136"/>
    </source>
</evidence>
<evidence type="ECO:0000256" key="6">
    <source>
        <dbReference type="ARBA" id="ARBA00023139"/>
    </source>
</evidence>
<name>E5ADA6_LEPMJ</name>
<evidence type="ECO:0000256" key="9">
    <source>
        <dbReference type="ARBA" id="ARBA00038298"/>
    </source>
</evidence>
<dbReference type="GO" id="GO:0005783">
    <property type="term" value="C:endoplasmic reticulum"/>
    <property type="evidence" value="ECO:0007669"/>
    <property type="project" value="TreeGrafter"/>
</dbReference>
<dbReference type="GO" id="GO:0005794">
    <property type="term" value="C:Golgi apparatus"/>
    <property type="evidence" value="ECO:0007669"/>
    <property type="project" value="TreeGrafter"/>
</dbReference>
<dbReference type="GO" id="GO:0006612">
    <property type="term" value="P:protein targeting to membrane"/>
    <property type="evidence" value="ECO:0007669"/>
    <property type="project" value="TreeGrafter"/>
</dbReference>
<comment type="subcellular location">
    <subcellularLocation>
        <location evidence="1">Membrane</location>
        <topology evidence="1">Multi-pass membrane protein</topology>
    </subcellularLocation>
</comment>
<evidence type="ECO:0000256" key="3">
    <source>
        <dbReference type="ARBA" id="ARBA00022692"/>
    </source>
</evidence>
<dbReference type="GO" id="GO:0019706">
    <property type="term" value="F:protein-cysteine S-palmitoyltransferase activity"/>
    <property type="evidence" value="ECO:0007669"/>
    <property type="project" value="UniProtKB-EC"/>
</dbReference>
<dbReference type="AlphaFoldDB" id="E5ADA6"/>
<evidence type="ECO:0000256" key="12">
    <source>
        <dbReference type="SAM" id="MobiDB-lite"/>
    </source>
</evidence>
<keyword evidence="15" id="KW-1185">Reference proteome</keyword>
<dbReference type="InterPro" id="IPR001594">
    <property type="entry name" value="Palmitoyltrfase_DHHC"/>
</dbReference>
<keyword evidence="7" id="KW-0449">Lipoprotein</keyword>
<evidence type="ECO:0000256" key="1">
    <source>
        <dbReference type="ARBA" id="ARBA00004141"/>
    </source>
</evidence>
<keyword evidence="3 11" id="KW-0812">Transmembrane</keyword>
<proteinExistence type="inferred from homology"/>
<keyword evidence="8 11" id="KW-0012">Acyltransferase</keyword>
<dbReference type="InParanoid" id="E5ADA6"/>
<protein>
    <recommendedName>
        <fullName evidence="11">Palmitoyltransferase</fullName>
        <ecNumber evidence="11">2.3.1.225</ecNumber>
    </recommendedName>
</protein>
<dbReference type="HOGENOM" id="CLU_034009_0_0_1"/>
<dbReference type="PROSITE" id="PS50216">
    <property type="entry name" value="DHHC"/>
    <property type="match status" value="1"/>
</dbReference>
<dbReference type="VEuPathDB" id="FungiDB:LEMA_P012450.1"/>
<organism evidence="14 15">
    <name type="scientific">Leptosphaeria maculans (strain JN3 / isolate v23.1.3 / race Av1-4-5-6-7-8)</name>
    <name type="common">Blackleg fungus</name>
    <name type="synonym">Phoma lingam</name>
    <dbReference type="NCBI Taxonomy" id="985895"/>
    <lineage>
        <taxon>Eukaryota</taxon>
        <taxon>Fungi</taxon>
        <taxon>Dikarya</taxon>
        <taxon>Ascomycota</taxon>
        <taxon>Pezizomycotina</taxon>
        <taxon>Dothideomycetes</taxon>
        <taxon>Pleosporomycetidae</taxon>
        <taxon>Pleosporales</taxon>
        <taxon>Pleosporineae</taxon>
        <taxon>Leptosphaeriaceae</taxon>
        <taxon>Plenodomus</taxon>
        <taxon>Plenodomus lingam/Leptosphaeria maculans species complex</taxon>
    </lineage>
</organism>
<feature type="domain" description="Palmitoyltransferase DHHC" evidence="13">
    <location>
        <begin position="141"/>
        <end position="252"/>
    </location>
</feature>
<evidence type="ECO:0000256" key="11">
    <source>
        <dbReference type="RuleBase" id="RU079119"/>
    </source>
</evidence>
<dbReference type="EMBL" id="FP929139">
    <property type="protein sequence ID" value="CBY02458.1"/>
    <property type="molecule type" value="Genomic_DNA"/>
</dbReference>
<evidence type="ECO:0000256" key="10">
    <source>
        <dbReference type="ARBA" id="ARBA00048048"/>
    </source>
</evidence>
<dbReference type="PANTHER" id="PTHR22883:SF23">
    <property type="entry name" value="PALMITOYLTRANSFERASE ZDHHC6"/>
    <property type="match status" value="1"/>
</dbReference>
<dbReference type="Proteomes" id="UP000002668">
    <property type="component" value="Genome"/>
</dbReference>
<evidence type="ECO:0000256" key="7">
    <source>
        <dbReference type="ARBA" id="ARBA00023288"/>
    </source>
</evidence>
<evidence type="ECO:0000313" key="15">
    <source>
        <dbReference type="Proteomes" id="UP000002668"/>
    </source>
</evidence>
<keyword evidence="6" id="KW-0564">Palmitate</keyword>
<feature type="compositionally biased region" description="Low complexity" evidence="12">
    <location>
        <begin position="270"/>
        <end position="279"/>
    </location>
</feature>
<dbReference type="PANTHER" id="PTHR22883">
    <property type="entry name" value="ZINC FINGER DHHC DOMAIN CONTAINING PROTEIN"/>
    <property type="match status" value="1"/>
</dbReference>
<comment type="catalytic activity">
    <reaction evidence="10 11">
        <text>L-cysteinyl-[protein] + hexadecanoyl-CoA = S-hexadecanoyl-L-cysteinyl-[protein] + CoA</text>
        <dbReference type="Rhea" id="RHEA:36683"/>
        <dbReference type="Rhea" id="RHEA-COMP:10131"/>
        <dbReference type="Rhea" id="RHEA-COMP:11032"/>
        <dbReference type="ChEBI" id="CHEBI:29950"/>
        <dbReference type="ChEBI" id="CHEBI:57287"/>
        <dbReference type="ChEBI" id="CHEBI:57379"/>
        <dbReference type="ChEBI" id="CHEBI:74151"/>
        <dbReference type="EC" id="2.3.1.225"/>
    </reaction>
</comment>
<feature type="region of interest" description="Disordered" evidence="12">
    <location>
        <begin position="269"/>
        <end position="296"/>
    </location>
</feature>
<comment type="domain">
    <text evidence="11">The DHHC domain is required for palmitoyltransferase activity.</text>
</comment>
<feature type="transmembrane region" description="Helical" evidence="11">
    <location>
        <begin position="77"/>
        <end position="102"/>
    </location>
</feature>
<dbReference type="FunCoup" id="E5ADA6">
    <property type="interactions" value="819"/>
</dbReference>
<comment type="similarity">
    <text evidence="9">Belongs to the DHHC palmitoyltransferase family. PFA5 subfamily.</text>
</comment>
<gene>
    <name evidence="14" type="ORF">LEMA_P012450.1</name>
</gene>
<evidence type="ECO:0000256" key="8">
    <source>
        <dbReference type="ARBA" id="ARBA00023315"/>
    </source>
</evidence>
<evidence type="ECO:0000256" key="2">
    <source>
        <dbReference type="ARBA" id="ARBA00022679"/>
    </source>
</evidence>
<evidence type="ECO:0000313" key="14">
    <source>
        <dbReference type="EMBL" id="CBY02458.1"/>
    </source>
</evidence>
<accession>E5ADA6</accession>
<dbReference type="EC" id="2.3.1.225" evidence="11"/>
<dbReference type="STRING" id="985895.E5ADA6"/>